<dbReference type="AlphaFoldDB" id="A0A5N5EGR0"/>
<dbReference type="EMBL" id="VYUA01000073">
    <property type="protein sequence ID" value="KAB2587792.1"/>
    <property type="molecule type" value="Genomic_DNA"/>
</dbReference>
<dbReference type="RefSeq" id="WP_151513955.1">
    <property type="nucleotide sequence ID" value="NZ_VYUA01000073.1"/>
</dbReference>
<accession>A0A5N5EGR0</accession>
<gene>
    <name evidence="1" type="ORF">F5983_35890</name>
</gene>
<evidence type="ECO:0000313" key="1">
    <source>
        <dbReference type="EMBL" id="KAB2587792.1"/>
    </source>
</evidence>
<dbReference type="Proteomes" id="UP000326907">
    <property type="component" value="Unassembled WGS sequence"/>
</dbReference>
<comment type="caution">
    <text evidence="1">The sequence shown here is derived from an EMBL/GenBank/DDBJ whole genome shotgun (WGS) entry which is preliminary data.</text>
</comment>
<organism evidence="1 2">
    <name type="scientific">Streptomyces arboris</name>
    <dbReference type="NCBI Taxonomy" id="2600619"/>
    <lineage>
        <taxon>Bacteria</taxon>
        <taxon>Bacillati</taxon>
        <taxon>Actinomycetota</taxon>
        <taxon>Actinomycetes</taxon>
        <taxon>Kitasatosporales</taxon>
        <taxon>Streptomycetaceae</taxon>
        <taxon>Streptomyces</taxon>
    </lineage>
</organism>
<keyword evidence="2" id="KW-1185">Reference proteome</keyword>
<name>A0A5N5EGR0_9ACTN</name>
<evidence type="ECO:0000313" key="2">
    <source>
        <dbReference type="Proteomes" id="UP000326907"/>
    </source>
</evidence>
<reference evidence="1 2" key="1">
    <citation type="submission" date="2019-09" db="EMBL/GenBank/DDBJ databases">
        <authorList>
            <person name="Liu P."/>
        </authorList>
    </citation>
    <scope>NUCLEOTIDE SEQUENCE [LARGE SCALE GENOMIC DNA]</scope>
    <source>
        <strain evidence="1 2">TRM68085</strain>
    </source>
</reference>
<protein>
    <submittedName>
        <fullName evidence="1">Uncharacterized protein</fullName>
    </submittedName>
</protein>
<sequence>MPSFAGDPRHERLVGVLVPLLRRSCPPGGGGFGGAYELRLGLDEAEELGGVPLIRSAMRKAGRSLGWATLQTYGGSFPQAAVAGVVDRRDVPAEFAAAVEEYEMQRGRAAAEVIGRTWQDGKPRAVPGSVFVVAQEFRAAYAESVAG</sequence>
<proteinExistence type="predicted"/>